<gene>
    <name evidence="1" type="ORF">SAMN05428998_12265</name>
</gene>
<accession>A0A1Y6CFM1</accession>
<reference evidence="1 2" key="1">
    <citation type="submission" date="2017-04" db="EMBL/GenBank/DDBJ databases">
        <authorList>
            <person name="Afonso C.L."/>
            <person name="Miller P.J."/>
            <person name="Scott M.A."/>
            <person name="Spackman E."/>
            <person name="Goraichik I."/>
            <person name="Dimitrov K.M."/>
            <person name="Suarez D.L."/>
            <person name="Swayne D.E."/>
        </authorList>
    </citation>
    <scope>NUCLEOTIDE SEQUENCE [LARGE SCALE GENOMIC DNA]</scope>
    <source>
        <strain evidence="1 2">USBA 355</strain>
    </source>
</reference>
<keyword evidence="1" id="KW-0808">Transferase</keyword>
<sequence>MADATTELPAGAGRLPFVGRLAEAARDTALGYRQWLEAELDSARAGRRAVAVTARHALLVASSLPPRFDGGVFRPLSWLKYAGENGWRLSAVTRAPDGEITEAGRQLAAAIPAGVRILAAEPPALRPSHKLFQQIDGDFLQALALYRAAARGFAEDPPSVVVATGPTFASFAAGLLLARRFAARLVLDYRDEWSRNPFGFVRRGRDDRRWERRCLARADLVQFTTRGQLRHNSDAFPGLIGAKGAVLLNGWEPDPAAEAAEPRGDGRLVLAFSGVLGTMASPQPFLDDLAAVLARRADLGQRLRLRFIGRRLPWAERLLERFPHPQLIERIEQRPRAEADRLIRESDVLLLMTDDDMARYLPGKVFEYLATGRPILAHGADGEAPALVRQLGAGRHVAAGAPVALERALDAMIERPAEAWNGAVRRDWAATHTRRQMARVFFGRLSGLVEAAAAREAGR</sequence>
<evidence type="ECO:0000313" key="2">
    <source>
        <dbReference type="Proteomes" id="UP000192917"/>
    </source>
</evidence>
<dbReference type="EMBL" id="FWZX01000022">
    <property type="protein sequence ID" value="SMF58939.1"/>
    <property type="molecule type" value="Genomic_DNA"/>
</dbReference>
<dbReference type="AlphaFoldDB" id="A0A1Y6CFM1"/>
<dbReference type="Gene3D" id="3.40.50.2000">
    <property type="entry name" value="Glycogen Phosphorylase B"/>
    <property type="match status" value="1"/>
</dbReference>
<dbReference type="STRING" id="560819.SAMN05428998_12265"/>
<keyword evidence="2" id="KW-1185">Reference proteome</keyword>
<evidence type="ECO:0000313" key="1">
    <source>
        <dbReference type="EMBL" id="SMF58939.1"/>
    </source>
</evidence>
<name>A0A1Y6CFM1_9PROT</name>
<dbReference type="Proteomes" id="UP000192917">
    <property type="component" value="Unassembled WGS sequence"/>
</dbReference>
<organism evidence="1 2">
    <name type="scientific">Tistlia consotensis USBA 355</name>
    <dbReference type="NCBI Taxonomy" id="560819"/>
    <lineage>
        <taxon>Bacteria</taxon>
        <taxon>Pseudomonadati</taxon>
        <taxon>Pseudomonadota</taxon>
        <taxon>Alphaproteobacteria</taxon>
        <taxon>Rhodospirillales</taxon>
        <taxon>Rhodovibrionaceae</taxon>
        <taxon>Tistlia</taxon>
    </lineage>
</organism>
<dbReference type="RefSeq" id="WP_085124908.1">
    <property type="nucleotide sequence ID" value="NZ_FWZX01000022.1"/>
</dbReference>
<dbReference type="SUPFAM" id="SSF53756">
    <property type="entry name" value="UDP-Glycosyltransferase/glycogen phosphorylase"/>
    <property type="match status" value="1"/>
</dbReference>
<dbReference type="GO" id="GO:0016740">
    <property type="term" value="F:transferase activity"/>
    <property type="evidence" value="ECO:0007669"/>
    <property type="project" value="UniProtKB-KW"/>
</dbReference>
<proteinExistence type="predicted"/>
<protein>
    <submittedName>
        <fullName evidence="1">Glycosyltransferase involved in cell wall bisynthesis</fullName>
    </submittedName>
</protein>